<dbReference type="KEGG" id="vnx:VNE69_01030"/>
<dbReference type="PROSITE" id="PS50003">
    <property type="entry name" value="PH_DOMAIN"/>
    <property type="match status" value="1"/>
</dbReference>
<proteinExistence type="predicted"/>
<reference evidence="3" key="1">
    <citation type="journal article" date="2024" name="BMC Genomics">
        <title>Functional annotation of a divergent genome using sequence and structure-based similarity.</title>
        <authorList>
            <person name="Svedberg D."/>
            <person name="Winiger R.R."/>
            <person name="Berg A."/>
            <person name="Sharma H."/>
            <person name="Tellgren-Roth C."/>
            <person name="Debrunner-Vossbrinck B.A."/>
            <person name="Vossbrinck C.R."/>
            <person name="Barandun J."/>
        </authorList>
    </citation>
    <scope>NUCLEOTIDE SEQUENCE</scope>
    <source>
        <strain evidence="3">Illinois isolate</strain>
    </source>
</reference>
<name>A0AAX4J7V1_9MICR</name>
<dbReference type="Gene3D" id="2.30.29.30">
    <property type="entry name" value="Pleckstrin-homology domain (PH domain)/Phosphotyrosine-binding domain (PTB)"/>
    <property type="match status" value="1"/>
</dbReference>
<dbReference type="Pfam" id="PF00169">
    <property type="entry name" value="PH"/>
    <property type="match status" value="1"/>
</dbReference>
<feature type="region of interest" description="Disordered" evidence="1">
    <location>
        <begin position="173"/>
        <end position="221"/>
    </location>
</feature>
<feature type="compositionally biased region" description="Basic and acidic residues" evidence="1">
    <location>
        <begin position="1"/>
        <end position="11"/>
    </location>
</feature>
<gene>
    <name evidence="3" type="ORF">VNE69_01030</name>
</gene>
<sequence length="418" mass="45714">MQGDKSNDDNRRRKSIMVIDKKGNTKEVPKKDASASRIIDTTEKTKLEDLAKKSNESVQKLIHSGVSEKKESSESNVSNKPSEQEKTTSKVAAAGGIAQKSSDDPKASSNPFLQNKSSELEKSSLSNKPEKPNLSSLAAEKKNLNMRNAEIAAGATAAGAGAAATAGVVLNKSNESSKLSNKPSEQNKSNISNKPSEQNKSNISNKSGENDKSLVQNKSNNGRNAGIVAGATAGGAGAVAAGMALNNPKDDKKVSIDEKKNEEHSVQAEGNKSTPLTDKDKSDLKARNPSFVPLRIPNHDLHQDSEILKDREEGIVEAEGHMWKRRRIFACFWHEKYFILTKSGILRYHKANGTKKAKGNLELKNIDRIHEVFMGGDNHPFRLALMSENENYLFAFDDSDSREYWLGKLGKFINKKDP</sequence>
<dbReference type="GeneID" id="90539895"/>
<evidence type="ECO:0000313" key="4">
    <source>
        <dbReference type="Proteomes" id="UP001334084"/>
    </source>
</evidence>
<dbReference type="SUPFAM" id="SSF50729">
    <property type="entry name" value="PH domain-like"/>
    <property type="match status" value="1"/>
</dbReference>
<evidence type="ECO:0000259" key="2">
    <source>
        <dbReference type="PROSITE" id="PS50003"/>
    </source>
</evidence>
<dbReference type="Proteomes" id="UP001334084">
    <property type="component" value="Chromosome 1"/>
</dbReference>
<feature type="compositionally biased region" description="Low complexity" evidence="1">
    <location>
        <begin position="173"/>
        <end position="184"/>
    </location>
</feature>
<evidence type="ECO:0000313" key="3">
    <source>
        <dbReference type="EMBL" id="WUR02089.1"/>
    </source>
</evidence>
<feature type="compositionally biased region" description="Basic and acidic residues" evidence="1">
    <location>
        <begin position="277"/>
        <end position="286"/>
    </location>
</feature>
<protein>
    <submittedName>
        <fullName evidence="3">PH domain-containing protein</fullName>
    </submittedName>
</protein>
<dbReference type="InterPro" id="IPR001849">
    <property type="entry name" value="PH_domain"/>
</dbReference>
<feature type="compositionally biased region" description="Polar residues" evidence="1">
    <location>
        <begin position="186"/>
        <end position="221"/>
    </location>
</feature>
<dbReference type="RefSeq" id="XP_065328234.1">
    <property type="nucleotide sequence ID" value="XM_065472162.1"/>
</dbReference>
<dbReference type="InterPro" id="IPR011993">
    <property type="entry name" value="PH-like_dom_sf"/>
</dbReference>
<feature type="compositionally biased region" description="Basic and acidic residues" evidence="1">
    <location>
        <begin position="19"/>
        <end position="55"/>
    </location>
</feature>
<evidence type="ECO:0000256" key="1">
    <source>
        <dbReference type="SAM" id="MobiDB-lite"/>
    </source>
</evidence>
<organism evidence="3 4">
    <name type="scientific">Vairimorpha necatrix</name>
    <dbReference type="NCBI Taxonomy" id="6039"/>
    <lineage>
        <taxon>Eukaryota</taxon>
        <taxon>Fungi</taxon>
        <taxon>Fungi incertae sedis</taxon>
        <taxon>Microsporidia</taxon>
        <taxon>Nosematidae</taxon>
        <taxon>Vairimorpha</taxon>
    </lineage>
</organism>
<feature type="region of interest" description="Disordered" evidence="1">
    <location>
        <begin position="1"/>
        <end position="141"/>
    </location>
</feature>
<feature type="domain" description="PH" evidence="2">
    <location>
        <begin position="315"/>
        <end position="414"/>
    </location>
</feature>
<keyword evidence="4" id="KW-1185">Reference proteome</keyword>
<accession>A0AAX4J7V1</accession>
<feature type="compositionally biased region" description="Basic and acidic residues" evidence="1">
    <location>
        <begin position="248"/>
        <end position="266"/>
    </location>
</feature>
<dbReference type="CDD" id="cd00821">
    <property type="entry name" value="PH"/>
    <property type="match status" value="1"/>
</dbReference>
<dbReference type="AlphaFoldDB" id="A0AAX4J7V1"/>
<dbReference type="SMART" id="SM00233">
    <property type="entry name" value="PH"/>
    <property type="match status" value="1"/>
</dbReference>
<dbReference type="EMBL" id="CP142726">
    <property type="protein sequence ID" value="WUR02089.1"/>
    <property type="molecule type" value="Genomic_DNA"/>
</dbReference>
<feature type="region of interest" description="Disordered" evidence="1">
    <location>
        <begin position="247"/>
        <end position="297"/>
    </location>
</feature>